<evidence type="ECO:0008006" key="4">
    <source>
        <dbReference type="Google" id="ProtNLM"/>
    </source>
</evidence>
<sequence>MRLLATTLTLVLSFFTSYASATGPTETVQHATSSIINELSLLENDQRSQHEVQRLVESHILPAIDQQKIAKLALGKHWKKATKEQKAAFIDTFRDLQIRTYTGAFKAFNGQEFSFKQARFNKSGSKAIVKGEMVQPSGQRIPVDFKLYLNKQQQWKIYDAVIAGLGMVKTYRQQLNEQLQNNSLDDIINSMRSDLQTAQR</sequence>
<protein>
    <recommendedName>
        <fullName evidence="4">Toluene tolerance protein</fullName>
    </recommendedName>
</protein>
<reference evidence="3" key="1">
    <citation type="journal article" date="2017" name="Proc. Natl. Acad. Sci. U.S.A.">
        <title>Simulation of Deepwater Horizon oil plume reveals substrate specialization within a complex community of hydrocarbon degraders.</title>
        <authorList>
            <person name="Hu P."/>
            <person name="Dubinsky E.A."/>
            <person name="Probst A.J."/>
            <person name="Wang J."/>
            <person name="Sieber C.M.K."/>
            <person name="Tom L.M."/>
            <person name="Gardinali P."/>
            <person name="Banfield J.F."/>
            <person name="Atlas R.M."/>
            <person name="Andersen G.L."/>
        </authorList>
    </citation>
    <scope>NUCLEOTIDE SEQUENCE [LARGE SCALE GENOMIC DNA]</scope>
</reference>
<keyword evidence="1" id="KW-0732">Signal</keyword>
<dbReference type="EMBL" id="MABE01000209">
    <property type="protein sequence ID" value="OUS40915.1"/>
    <property type="molecule type" value="Genomic_DNA"/>
</dbReference>
<feature type="signal peptide" evidence="1">
    <location>
        <begin position="1"/>
        <end position="21"/>
    </location>
</feature>
<accession>A0A1Y5I1E2</accession>
<dbReference type="Gene3D" id="3.10.450.710">
    <property type="entry name" value="Tgt2/MlaC"/>
    <property type="match status" value="1"/>
</dbReference>
<dbReference type="PANTHER" id="PTHR36573">
    <property type="entry name" value="INTERMEMBRANE PHOSPHOLIPID TRANSPORT SYSTEM BINDING PROTEIN MLAC"/>
    <property type="match status" value="1"/>
</dbReference>
<gene>
    <name evidence="2" type="ORF">A9R00_03585</name>
</gene>
<evidence type="ECO:0000313" key="2">
    <source>
        <dbReference type="EMBL" id="OUS40915.1"/>
    </source>
</evidence>
<evidence type="ECO:0000256" key="1">
    <source>
        <dbReference type="SAM" id="SignalP"/>
    </source>
</evidence>
<dbReference type="PIRSF" id="PIRSF004649">
    <property type="entry name" value="MlaC"/>
    <property type="match status" value="1"/>
</dbReference>
<organism evidence="2 3">
    <name type="scientific">Oleispira antarctica</name>
    <dbReference type="NCBI Taxonomy" id="188908"/>
    <lineage>
        <taxon>Bacteria</taxon>
        <taxon>Pseudomonadati</taxon>
        <taxon>Pseudomonadota</taxon>
        <taxon>Gammaproteobacteria</taxon>
        <taxon>Oceanospirillales</taxon>
        <taxon>Oceanospirillaceae</taxon>
        <taxon>Oleispira</taxon>
    </lineage>
</organism>
<comment type="caution">
    <text evidence="2">The sequence shown here is derived from an EMBL/GenBank/DDBJ whole genome shotgun (WGS) entry which is preliminary data.</text>
</comment>
<dbReference type="InterPro" id="IPR008869">
    <property type="entry name" value="MlaC/ttg2D"/>
</dbReference>
<dbReference type="Proteomes" id="UP000227088">
    <property type="component" value="Unassembled WGS sequence"/>
</dbReference>
<feature type="chain" id="PRO_5013096773" description="Toluene tolerance protein" evidence="1">
    <location>
        <begin position="22"/>
        <end position="200"/>
    </location>
</feature>
<evidence type="ECO:0000313" key="3">
    <source>
        <dbReference type="Proteomes" id="UP000227088"/>
    </source>
</evidence>
<proteinExistence type="predicted"/>
<dbReference type="Pfam" id="PF05494">
    <property type="entry name" value="MlaC"/>
    <property type="match status" value="1"/>
</dbReference>
<dbReference type="PANTHER" id="PTHR36573:SF1">
    <property type="entry name" value="INTERMEMBRANE PHOSPHOLIPID TRANSPORT SYSTEM BINDING PROTEIN MLAC"/>
    <property type="match status" value="1"/>
</dbReference>
<dbReference type="InterPro" id="IPR042245">
    <property type="entry name" value="Tgt2/MlaC_sf"/>
</dbReference>
<name>A0A1Y5I1E2_OLEAN</name>
<dbReference type="AlphaFoldDB" id="A0A1Y5I1E2"/>